<evidence type="ECO:0000313" key="1">
    <source>
        <dbReference type="EMBL" id="ATL47157.1"/>
    </source>
</evidence>
<accession>A0A291QTA1</accession>
<dbReference type="KEGG" id="cbae:COR50_08145"/>
<keyword evidence="2" id="KW-1185">Reference proteome</keyword>
<name>A0A291QTA1_9BACT</name>
<organism evidence="1 2">
    <name type="scientific">Chitinophaga caeni</name>
    <dbReference type="NCBI Taxonomy" id="2029983"/>
    <lineage>
        <taxon>Bacteria</taxon>
        <taxon>Pseudomonadati</taxon>
        <taxon>Bacteroidota</taxon>
        <taxon>Chitinophagia</taxon>
        <taxon>Chitinophagales</taxon>
        <taxon>Chitinophagaceae</taxon>
        <taxon>Chitinophaga</taxon>
    </lineage>
</organism>
<gene>
    <name evidence="1" type="ORF">COR50_08145</name>
</gene>
<sequence length="239" mass="26556">MSVTINVRAFVAPDDPEACMRFYEGHSKLLEIYYGIAKITSGNVDWIQHRNTIVVIVEDETGTKTYGGARVQMADGVLPLPIETAIGKYDPKIYEYVRKGSAEICGMWNSKEVAGMGIGSLILCRVSVALMSQLPIDRVHVLCAPITTRMGRRVGAVIDTSLGNDGTFYYPKDDFIATAMVIPDVDTVNNADPNERNLIQELRKDPVQTRTESGPKGSYDVNYNLKIDNFNYYGYDVQP</sequence>
<dbReference type="RefSeq" id="WP_098193539.1">
    <property type="nucleotide sequence ID" value="NZ_CP023777.1"/>
</dbReference>
<dbReference type="EMBL" id="CP023777">
    <property type="protein sequence ID" value="ATL47157.1"/>
    <property type="molecule type" value="Genomic_DNA"/>
</dbReference>
<reference evidence="1 2" key="1">
    <citation type="submission" date="2017-10" db="EMBL/GenBank/DDBJ databases">
        <title>Paenichitinophaga pekingensis gen. nov., sp. nov., isolated from activated sludge.</title>
        <authorList>
            <person name="Jin D."/>
            <person name="Kong X."/>
            <person name="Deng Y."/>
            <person name="Bai Z."/>
        </authorList>
    </citation>
    <scope>NUCLEOTIDE SEQUENCE [LARGE SCALE GENOMIC DNA]</scope>
    <source>
        <strain evidence="1 2">13</strain>
    </source>
</reference>
<dbReference type="Proteomes" id="UP000220133">
    <property type="component" value="Chromosome"/>
</dbReference>
<dbReference type="AlphaFoldDB" id="A0A291QTA1"/>
<evidence type="ECO:0000313" key="2">
    <source>
        <dbReference type="Proteomes" id="UP000220133"/>
    </source>
</evidence>
<protein>
    <recommendedName>
        <fullName evidence="3">N-acetyltransferase domain-containing protein</fullName>
    </recommendedName>
</protein>
<evidence type="ECO:0008006" key="3">
    <source>
        <dbReference type="Google" id="ProtNLM"/>
    </source>
</evidence>
<dbReference type="OrthoDB" id="660041at2"/>
<proteinExistence type="predicted"/>